<name>A0A844AQJ7_9BURK</name>
<feature type="domain" description="N-acetyltransferase" evidence="3">
    <location>
        <begin position="160"/>
        <end position="319"/>
    </location>
</feature>
<evidence type="ECO:0000259" key="3">
    <source>
        <dbReference type="PROSITE" id="PS51186"/>
    </source>
</evidence>
<dbReference type="AlphaFoldDB" id="A0A844AQJ7"/>
<accession>A0A844AQJ7</accession>
<protein>
    <submittedName>
        <fullName evidence="4">GNAT family N-acetyltransferase</fullName>
    </submittedName>
</protein>
<dbReference type="Gene3D" id="3.40.630.30">
    <property type="match status" value="2"/>
</dbReference>
<dbReference type="InterPro" id="IPR016181">
    <property type="entry name" value="Acyl_CoA_acyltransferase"/>
</dbReference>
<feature type="domain" description="N-acetyltransferase" evidence="3">
    <location>
        <begin position="2"/>
        <end position="149"/>
    </location>
</feature>
<keyword evidence="1 4" id="KW-0808">Transferase</keyword>
<dbReference type="PANTHER" id="PTHR43877">
    <property type="entry name" value="AMINOALKYLPHOSPHONATE N-ACETYLTRANSFERASE-RELATED-RELATED"/>
    <property type="match status" value="1"/>
</dbReference>
<keyword evidence="2" id="KW-0012">Acyltransferase</keyword>
<dbReference type="CDD" id="cd04301">
    <property type="entry name" value="NAT_SF"/>
    <property type="match status" value="2"/>
</dbReference>
<evidence type="ECO:0000313" key="4">
    <source>
        <dbReference type="EMBL" id="MRD46445.1"/>
    </source>
</evidence>
<dbReference type="PROSITE" id="PS51186">
    <property type="entry name" value="GNAT"/>
    <property type="match status" value="2"/>
</dbReference>
<comment type="caution">
    <text evidence="4">The sequence shown here is derived from an EMBL/GenBank/DDBJ whole genome shotgun (WGS) entry which is preliminary data.</text>
</comment>
<dbReference type="PANTHER" id="PTHR43877:SF1">
    <property type="entry name" value="ACETYLTRANSFERASE"/>
    <property type="match status" value="1"/>
</dbReference>
<dbReference type="GO" id="GO:0016747">
    <property type="term" value="F:acyltransferase activity, transferring groups other than amino-acyl groups"/>
    <property type="evidence" value="ECO:0007669"/>
    <property type="project" value="InterPro"/>
</dbReference>
<gene>
    <name evidence="4" type="ORF">GHT07_04105</name>
</gene>
<dbReference type="Pfam" id="PF13673">
    <property type="entry name" value="Acetyltransf_10"/>
    <property type="match status" value="1"/>
</dbReference>
<dbReference type="InterPro" id="IPR000182">
    <property type="entry name" value="GNAT_dom"/>
</dbReference>
<reference evidence="4 5" key="1">
    <citation type="submission" date="2019-11" db="EMBL/GenBank/DDBJ databases">
        <title>Caenimonas koreensis gen. nov., sp. nov., isolated from activated sludge.</title>
        <authorList>
            <person name="Seung H.R."/>
        </authorList>
    </citation>
    <scope>NUCLEOTIDE SEQUENCE [LARGE SCALE GENOMIC DNA]</scope>
    <source>
        <strain evidence="4 5">EMB320</strain>
    </source>
</reference>
<dbReference type="InterPro" id="IPR050832">
    <property type="entry name" value="Bact_Acetyltransf"/>
</dbReference>
<dbReference type="Pfam" id="PF13302">
    <property type="entry name" value="Acetyltransf_3"/>
    <property type="match status" value="1"/>
</dbReference>
<evidence type="ECO:0000313" key="5">
    <source>
        <dbReference type="Proteomes" id="UP000487350"/>
    </source>
</evidence>
<evidence type="ECO:0000256" key="1">
    <source>
        <dbReference type="ARBA" id="ARBA00022679"/>
    </source>
</evidence>
<organism evidence="4 5">
    <name type="scientific">Caenimonas koreensis DSM 17982</name>
    <dbReference type="NCBI Taxonomy" id="1121255"/>
    <lineage>
        <taxon>Bacteria</taxon>
        <taxon>Pseudomonadati</taxon>
        <taxon>Pseudomonadota</taxon>
        <taxon>Betaproteobacteria</taxon>
        <taxon>Burkholderiales</taxon>
        <taxon>Comamonadaceae</taxon>
        <taxon>Caenimonas</taxon>
    </lineage>
</organism>
<dbReference type="SUPFAM" id="SSF55729">
    <property type="entry name" value="Acyl-CoA N-acyltransferases (Nat)"/>
    <property type="match status" value="2"/>
</dbReference>
<dbReference type="EMBL" id="WJBU01000003">
    <property type="protein sequence ID" value="MRD46445.1"/>
    <property type="molecule type" value="Genomic_DNA"/>
</dbReference>
<dbReference type="RefSeq" id="WP_153583790.1">
    <property type="nucleotide sequence ID" value="NZ_WJBU01000003.1"/>
</dbReference>
<sequence length="319" mass="33586">MYTIAPATAADAAVIHAIQMRAFQQEGRLSENMQIPPLAEHVDAIAHHISTQTVLTARDGAQIVGSARGLLDGNVCTIRGVSVDLSYQGKGIGGLLLDAVERAHPHVARFELTTNTLVPGNVQFYERRGYRVTELTPYSDKIILAQMARRNDAATGRSSYSLLRLTPGQVADIAASRVPAGLTQAVAVDALPPARVGERAMLRLSKGEAAFWSQVFLIVRNSDQLVAGSCSFKGEPHNGRVEIGYGVAPACRRQGAAGYAVSCLLQLAGAAGATAVLAQVAPDNTASASVVRGCGFADTGIRIDEQGETVVHWVAHVAA</sequence>
<proteinExistence type="predicted"/>
<dbReference type="OrthoDB" id="9775804at2"/>
<dbReference type="Proteomes" id="UP000487350">
    <property type="component" value="Unassembled WGS sequence"/>
</dbReference>
<keyword evidence="5" id="KW-1185">Reference proteome</keyword>
<evidence type="ECO:0000256" key="2">
    <source>
        <dbReference type="ARBA" id="ARBA00023315"/>
    </source>
</evidence>